<name>A0ACC1D2Y5_9NEOP</name>
<protein>
    <submittedName>
        <fullName evidence="1">Uncharacterized protein</fullName>
    </submittedName>
</protein>
<proteinExistence type="predicted"/>
<keyword evidence="2" id="KW-1185">Reference proteome</keyword>
<accession>A0ACC1D2Y5</accession>
<evidence type="ECO:0000313" key="1">
    <source>
        <dbReference type="EMBL" id="KAJ0178115.1"/>
    </source>
</evidence>
<dbReference type="EMBL" id="CM034396">
    <property type="protein sequence ID" value="KAJ0178115.1"/>
    <property type="molecule type" value="Genomic_DNA"/>
</dbReference>
<dbReference type="Proteomes" id="UP000824533">
    <property type="component" value="Linkage Group LG10"/>
</dbReference>
<comment type="caution">
    <text evidence="1">The sequence shown here is derived from an EMBL/GenBank/DDBJ whole genome shotgun (WGS) entry which is preliminary data.</text>
</comment>
<organism evidence="1 2">
    <name type="scientific">Dendrolimus kikuchii</name>
    <dbReference type="NCBI Taxonomy" id="765133"/>
    <lineage>
        <taxon>Eukaryota</taxon>
        <taxon>Metazoa</taxon>
        <taxon>Ecdysozoa</taxon>
        <taxon>Arthropoda</taxon>
        <taxon>Hexapoda</taxon>
        <taxon>Insecta</taxon>
        <taxon>Pterygota</taxon>
        <taxon>Neoptera</taxon>
        <taxon>Endopterygota</taxon>
        <taxon>Lepidoptera</taxon>
        <taxon>Glossata</taxon>
        <taxon>Ditrysia</taxon>
        <taxon>Bombycoidea</taxon>
        <taxon>Lasiocampidae</taxon>
        <taxon>Dendrolimus</taxon>
    </lineage>
</organism>
<sequence length="1618" mass="179096">MLIIETEPTIGISTMTELKDSIREKLVNEIIEDLNLHSSNKENVETPDNLIRNGTIEGKDKEIDIEEPLLDIKQESNELEVDIGLENVRDLKNIEKDTNTNGGNHEEKVESQYEIDLNSRSLTNNNDDTHIEPIKELKHILKKEIDDSIIQEQNEDENVNVPVMDTIEHNDKVVHMEEVKNVESVTTVELSETNDSHDNRDANNTNGSEKLDESEMDVIEVNKQQENTMSSNEKELVSTSNNLAINEAELSNTINKEPELKTQDTDESNEVKCMDTVIIDDKDNDGLVEKNECMEIDNVEENLKETNVSTIIDCEDISEAIENPIAGEPPSGTIDVGKDDVVVVEEDEKEKSTENNISTQLSESNKINQSIIRRNSSICRLSNNLDILSDDDDDETAKEAAPETDTPIEPNKVDTVVTDKQCINIEDDDDIMLIEEDIPSTEVENKNEIIKETLPEPVKPVDNTNYEATKVDEETGENKSSFMESIELVSNKNDKESISPVTVAPEGIQTNEKAVEPDVKHSDIEKPLLPENVLSLSKKKLSDMTREDLEEFCILKIVESIMDRSQLSDIKAKLSSMTQNFNEYRKKANALAKQNRDLQVVLKSVQEEQKKINESYNVITPLKITRSVGMQIQMQEKITLKRKNSNAQNARSAKAPIQNLTRAQKLGPNQIIPVPKLVPASNTTLKSPTANIPNTPNNVVRVPNTLTNIVKISPVQKVAEKRPFNKTQAVTVDLTDDEPPAKMVQRASPAPPVRVIPSQNLMATPRQHTPLGQMVNNQRKVFIPIGSQTGQNLRPGHNIMLKTVSPNGPRVRGPGPNIIRSQNQGRVRTAPANRHPAPLPDATKQYQPPNWKALPPAPDLKLSKVDNGIVISWKIDGYQEDLFEQIASYQLYAYQETNSPPSTSLWKKIGDVAALPLPMACTLTQFTAGFKYFFAVRAIDVRSRIGPFSLPGSERCSEVYLNFVFAFLHCKPCWFIVFAVATITHNRGRKEPSHKIILRHNGVLEFAAVDRSRSQCCAQNRLSLTTAAYFLVGCCRKFNKQDSTDSLKRALLSKDEKKTNVKESDKKAQITKQDSNESLKKSLLCRTDSNDSAKRKDVETKKVQKDEKRIPEVKRGNDKKGLLETDIDEPCKRIYERRTGCAKPTLPPVAEKGAATPNSPNGSPNTPSVAAVAEGLARWGSGLLSPREEPRLKAARSWYGYGTLPTDTDKMGAGANGPGGRKALELILSGGLKSLARPAKPVRRAASRDSVLSQPQPLLEGLRKCSTVLALTDREKAPEPIRAHNRLRAPSVCSRCSSLLSLAGASGSRYSLDGSGGGFVPKAPVNCKLCLEDATVDKVTLISGCGCTFCTKCMKAYVEFEVCNGAYEVSCPDAKCRVGAALALEEISALVEPSVMEKHLKFRLNHEVAMDSGRAFCPRVGCDTVVTVRAASPAHCPTCRHDFCSQCNQEWHGSLSCEAAAASSSMGGAGVPLLPDSELIKLCPMCRVPIEKDEGCAQMMCKRCKHVFCWYCLASLDDDFLLRHYDKGPCKNKLGHSRASVLWHRAQVVGIFAGFGLLLLVASPLLLLAAPCIVCCKCRLCNPSTKNLEEVDEIDSISPGRDEDSDEIMRARDRYLSD</sequence>
<evidence type="ECO:0000313" key="2">
    <source>
        <dbReference type="Proteomes" id="UP000824533"/>
    </source>
</evidence>
<reference evidence="1 2" key="1">
    <citation type="journal article" date="2021" name="Front. Genet.">
        <title>Chromosome-Level Genome Assembly Reveals Significant Gene Expansion in the Toll and IMD Signaling Pathways of Dendrolimus kikuchii.</title>
        <authorList>
            <person name="Zhou J."/>
            <person name="Wu P."/>
            <person name="Xiong Z."/>
            <person name="Liu N."/>
            <person name="Zhao N."/>
            <person name="Ji M."/>
            <person name="Qiu Y."/>
            <person name="Yang B."/>
        </authorList>
    </citation>
    <scope>NUCLEOTIDE SEQUENCE [LARGE SCALE GENOMIC DNA]</scope>
    <source>
        <strain evidence="1">Ann1</strain>
    </source>
</reference>
<gene>
    <name evidence="1" type="ORF">K1T71_005938</name>
</gene>